<dbReference type="EMBL" id="LAZR01013041">
    <property type="protein sequence ID" value="KKM23855.1"/>
    <property type="molecule type" value="Genomic_DNA"/>
</dbReference>
<sequence>MNSHPDMVAPGPSVRLVSLAGLAREFGIREADAQELCERLDGVEVLSVPSANGDRPFVNLHALEYALFTVTDPRTPTECMAMIAETYAGIRRKSLINQLRYVGHHMFSGIRQRKRRRELSARGPGRPKGSRDKKPRARRTKDQIKLSELLDKQVKATVEILAAVCKEPDPVEAEITYVEC</sequence>
<evidence type="ECO:0000256" key="1">
    <source>
        <dbReference type="SAM" id="MobiDB-lite"/>
    </source>
</evidence>
<proteinExistence type="predicted"/>
<comment type="caution">
    <text evidence="2">The sequence shown here is derived from an EMBL/GenBank/DDBJ whole genome shotgun (WGS) entry which is preliminary data.</text>
</comment>
<feature type="region of interest" description="Disordered" evidence="1">
    <location>
        <begin position="110"/>
        <end position="142"/>
    </location>
</feature>
<reference evidence="2" key="1">
    <citation type="journal article" date="2015" name="Nature">
        <title>Complex archaea that bridge the gap between prokaryotes and eukaryotes.</title>
        <authorList>
            <person name="Spang A."/>
            <person name="Saw J.H."/>
            <person name="Jorgensen S.L."/>
            <person name="Zaremba-Niedzwiedzka K."/>
            <person name="Martijn J."/>
            <person name="Lind A.E."/>
            <person name="van Eijk R."/>
            <person name="Schleper C."/>
            <person name="Guy L."/>
            <person name="Ettema T.J."/>
        </authorList>
    </citation>
    <scope>NUCLEOTIDE SEQUENCE</scope>
</reference>
<dbReference type="AlphaFoldDB" id="A0A0F9L8H1"/>
<organism evidence="2">
    <name type="scientific">marine sediment metagenome</name>
    <dbReference type="NCBI Taxonomy" id="412755"/>
    <lineage>
        <taxon>unclassified sequences</taxon>
        <taxon>metagenomes</taxon>
        <taxon>ecological metagenomes</taxon>
    </lineage>
</organism>
<evidence type="ECO:0000313" key="2">
    <source>
        <dbReference type="EMBL" id="KKM23855.1"/>
    </source>
</evidence>
<protein>
    <submittedName>
        <fullName evidence="2">Uncharacterized protein</fullName>
    </submittedName>
</protein>
<name>A0A0F9L8H1_9ZZZZ</name>
<gene>
    <name evidence="2" type="ORF">LCGC14_1611010</name>
</gene>
<accession>A0A0F9L8H1</accession>